<accession>K6CT28</accession>
<protein>
    <submittedName>
        <fullName evidence="1">Spore coat protein</fullName>
    </submittedName>
</protein>
<sequence>MSCSHGEQCICDLVKRIAQAQDKTILEQQIRDSENPFQTKLICPTRVNTIPFMLVCKGTCDFFIGKGVFKDPKSLFFECFKTPFFRVNKFTDHHGCCVHLELLQGLTKDCTLPHSSRDDDITDFLCNRKISEFIRTGICITVDLSCFCGIECLPPVLAESKLPIPVSPCEKKENKCEDREKIFTEELCGNFRAGTVTVWQAASPNDILEGTFHIFNDNTSQADVTATITANNNVNFPPVPPGFTVTREAIEPVSFTITAPPNTSGRYCITLVRSISIRS</sequence>
<evidence type="ECO:0000313" key="2">
    <source>
        <dbReference type="Proteomes" id="UP000006315"/>
    </source>
</evidence>
<organism evidence="1 2">
    <name type="scientific">Schinkia azotoformans LMG 9581</name>
    <dbReference type="NCBI Taxonomy" id="1131731"/>
    <lineage>
        <taxon>Bacteria</taxon>
        <taxon>Bacillati</taxon>
        <taxon>Bacillota</taxon>
        <taxon>Bacilli</taxon>
        <taxon>Bacillales</taxon>
        <taxon>Bacillaceae</taxon>
        <taxon>Calidifontibacillus/Schinkia group</taxon>
        <taxon>Schinkia</taxon>
    </lineage>
</organism>
<dbReference type="AlphaFoldDB" id="K6CT28"/>
<dbReference type="STRING" id="1131731.BAZO_17109"/>
<dbReference type="Pfam" id="PF10612">
    <property type="entry name" value="Spore-coat_CotZ"/>
    <property type="match status" value="1"/>
</dbReference>
<keyword evidence="1" id="KW-0167">Capsid protein</keyword>
<dbReference type="RefSeq" id="WP_004431918.1">
    <property type="nucleotide sequence ID" value="NZ_AJLR01000146.1"/>
</dbReference>
<evidence type="ECO:0000313" key="1">
    <source>
        <dbReference type="EMBL" id="EKN63412.1"/>
    </source>
</evidence>
<reference evidence="1 2" key="1">
    <citation type="journal article" date="2012" name="Front. Microbiol.">
        <title>Redundancy and modularity in membrane-associated dissimilatory nitrate reduction in Bacillus.</title>
        <authorList>
            <person name="Heylen K."/>
            <person name="Keltjens J."/>
        </authorList>
    </citation>
    <scope>NUCLEOTIDE SEQUENCE [LARGE SCALE GENOMIC DNA]</scope>
    <source>
        <strain evidence="1 2">LMG 9581</strain>
    </source>
</reference>
<keyword evidence="2" id="KW-1185">Reference proteome</keyword>
<keyword evidence="1" id="KW-0946">Virion</keyword>
<gene>
    <name evidence="1" type="ORF">BAZO_17109</name>
</gene>
<dbReference type="GeneID" id="89467278"/>
<dbReference type="PATRIC" id="fig|1131731.3.peg.3486"/>
<proteinExistence type="predicted"/>
<dbReference type="EMBL" id="AJLR01000146">
    <property type="protein sequence ID" value="EKN63412.1"/>
    <property type="molecule type" value="Genomic_DNA"/>
</dbReference>
<name>K6CT28_SCHAZ</name>
<comment type="caution">
    <text evidence="1">The sequence shown here is derived from an EMBL/GenBank/DDBJ whole genome shotgun (WGS) entry which is preliminary data.</text>
</comment>
<dbReference type="InterPro" id="IPR019593">
    <property type="entry name" value="Spore_coat_protein_Z/Y"/>
</dbReference>
<dbReference type="Proteomes" id="UP000006315">
    <property type="component" value="Unassembled WGS sequence"/>
</dbReference>